<feature type="compositionally biased region" description="Basic residues" evidence="1">
    <location>
        <begin position="111"/>
        <end position="122"/>
    </location>
</feature>
<feature type="region of interest" description="Disordered" evidence="1">
    <location>
        <begin position="111"/>
        <end position="133"/>
    </location>
</feature>
<gene>
    <name evidence="2" type="ORF">HPB48_006511</name>
</gene>
<dbReference type="GO" id="GO:0003677">
    <property type="term" value="F:DNA binding"/>
    <property type="evidence" value="ECO:0007669"/>
    <property type="project" value="InterPro"/>
</dbReference>
<dbReference type="OrthoDB" id="6516178at2759"/>
<evidence type="ECO:0000313" key="3">
    <source>
        <dbReference type="Proteomes" id="UP000821853"/>
    </source>
</evidence>
<dbReference type="Proteomes" id="UP000821853">
    <property type="component" value="Chromosome 2"/>
</dbReference>
<accession>A0A9J6FXP4</accession>
<dbReference type="OMA" id="WEWLLSR"/>
<reference evidence="2 3" key="1">
    <citation type="journal article" date="2020" name="Cell">
        <title>Large-Scale Comparative Analyses of Tick Genomes Elucidate Their Genetic Diversity and Vector Capacities.</title>
        <authorList>
            <consortium name="Tick Genome and Microbiome Consortium (TIGMIC)"/>
            <person name="Jia N."/>
            <person name="Wang J."/>
            <person name="Shi W."/>
            <person name="Du L."/>
            <person name="Sun Y."/>
            <person name="Zhan W."/>
            <person name="Jiang J.F."/>
            <person name="Wang Q."/>
            <person name="Zhang B."/>
            <person name="Ji P."/>
            <person name="Bell-Sakyi L."/>
            <person name="Cui X.M."/>
            <person name="Yuan T.T."/>
            <person name="Jiang B.G."/>
            <person name="Yang W.F."/>
            <person name="Lam T.T."/>
            <person name="Chang Q.C."/>
            <person name="Ding S.J."/>
            <person name="Wang X.J."/>
            <person name="Zhu J.G."/>
            <person name="Ruan X.D."/>
            <person name="Zhao L."/>
            <person name="Wei J.T."/>
            <person name="Ye R.Z."/>
            <person name="Que T.C."/>
            <person name="Du C.H."/>
            <person name="Zhou Y.H."/>
            <person name="Cheng J.X."/>
            <person name="Dai P.F."/>
            <person name="Guo W.B."/>
            <person name="Han X.H."/>
            <person name="Huang E.J."/>
            <person name="Li L.F."/>
            <person name="Wei W."/>
            <person name="Gao Y.C."/>
            <person name="Liu J.Z."/>
            <person name="Shao H.Z."/>
            <person name="Wang X."/>
            <person name="Wang C.C."/>
            <person name="Yang T.C."/>
            <person name="Huo Q.B."/>
            <person name="Li W."/>
            <person name="Chen H.Y."/>
            <person name="Chen S.E."/>
            <person name="Zhou L.G."/>
            <person name="Ni X.B."/>
            <person name="Tian J.H."/>
            <person name="Sheng Y."/>
            <person name="Liu T."/>
            <person name="Pan Y.S."/>
            <person name="Xia L.Y."/>
            <person name="Li J."/>
            <person name="Zhao F."/>
            <person name="Cao W.C."/>
        </authorList>
    </citation>
    <scope>NUCLEOTIDE SEQUENCE [LARGE SCALE GENOMIC DNA]</scope>
    <source>
        <strain evidence="2">HaeL-2018</strain>
    </source>
</reference>
<comment type="caution">
    <text evidence="2">The sequence shown here is derived from an EMBL/GenBank/DDBJ whole genome shotgun (WGS) entry which is preliminary data.</text>
</comment>
<dbReference type="InterPro" id="IPR040391">
    <property type="entry name" value="BEND5"/>
</dbReference>
<dbReference type="AlphaFoldDB" id="A0A9J6FXP4"/>
<dbReference type="PANTHER" id="PTHR14628">
    <property type="entry name" value="BEN DOMAIN-CONTAINING PROTEIN 5"/>
    <property type="match status" value="1"/>
</dbReference>
<dbReference type="PANTHER" id="PTHR14628:SF1">
    <property type="entry name" value="BEN DOMAIN-CONTAINING PROTEIN 5"/>
    <property type="match status" value="1"/>
</dbReference>
<sequence>MAPTVPTVAYVGYKDGHKAIVAVSLIKNYAPSSLTDLQKDKDAYWRSRGSEDEGFYPADVLELGVTQTDLVKRLAKRRIPVPDSIFEDGVSATEVMKKAVSAKDAAAKVRAANKKKMQRLKQHSTSSSSDDDSVVPRAVLLDEQRKSSVLKRKLTTLRQEYHELQVRYNSLQDRHGKLEYVLLHKLGVSANFRETQAVLPGESDGGDNGSSTAGCSSGFHGSLDLVSDSTDLPQLVHLGNNVFVSAARWEWLLSRKKDSLFVKELTKTVWGVANLRDRSVTGAPCRRFLNTKDLGTVPKKRALTPRKLHAVGSECLCWDICSFSVHINQF</sequence>
<evidence type="ECO:0000313" key="2">
    <source>
        <dbReference type="EMBL" id="KAH9367160.1"/>
    </source>
</evidence>
<proteinExistence type="predicted"/>
<dbReference type="EMBL" id="JABSTR010000004">
    <property type="protein sequence ID" value="KAH9367160.1"/>
    <property type="molecule type" value="Genomic_DNA"/>
</dbReference>
<protein>
    <recommendedName>
        <fullName evidence="4">BEN domain-containing protein</fullName>
    </recommendedName>
</protein>
<dbReference type="GO" id="GO:0045892">
    <property type="term" value="P:negative regulation of DNA-templated transcription"/>
    <property type="evidence" value="ECO:0007669"/>
    <property type="project" value="InterPro"/>
</dbReference>
<dbReference type="VEuPathDB" id="VectorBase:HLOH_059033"/>
<evidence type="ECO:0008006" key="4">
    <source>
        <dbReference type="Google" id="ProtNLM"/>
    </source>
</evidence>
<keyword evidence="3" id="KW-1185">Reference proteome</keyword>
<name>A0A9J6FXP4_HAELO</name>
<evidence type="ECO:0000256" key="1">
    <source>
        <dbReference type="SAM" id="MobiDB-lite"/>
    </source>
</evidence>
<organism evidence="2 3">
    <name type="scientific">Haemaphysalis longicornis</name>
    <name type="common">Bush tick</name>
    <dbReference type="NCBI Taxonomy" id="44386"/>
    <lineage>
        <taxon>Eukaryota</taxon>
        <taxon>Metazoa</taxon>
        <taxon>Ecdysozoa</taxon>
        <taxon>Arthropoda</taxon>
        <taxon>Chelicerata</taxon>
        <taxon>Arachnida</taxon>
        <taxon>Acari</taxon>
        <taxon>Parasitiformes</taxon>
        <taxon>Ixodida</taxon>
        <taxon>Ixodoidea</taxon>
        <taxon>Ixodidae</taxon>
        <taxon>Haemaphysalinae</taxon>
        <taxon>Haemaphysalis</taxon>
    </lineage>
</organism>